<proteinExistence type="predicted"/>
<comment type="caution">
    <text evidence="1">The sequence shown here is derived from an EMBL/GenBank/DDBJ whole genome shotgun (WGS) entry which is preliminary data.</text>
</comment>
<reference evidence="1 2" key="1">
    <citation type="submission" date="2021-04" db="EMBL/GenBank/DDBJ databases">
        <authorList>
            <person name="Tang X."/>
            <person name="Zhou X."/>
            <person name="Chen X."/>
            <person name="Cernava T."/>
            <person name="Zhang C."/>
        </authorList>
    </citation>
    <scope>NUCLEOTIDE SEQUENCE [LARGE SCALE GENOMIC DNA]</scope>
    <source>
        <strain evidence="1 2">BH-SS-21</strain>
    </source>
</reference>
<organism evidence="1 2">
    <name type="scientific">Streptomyces liliiviolaceus</name>
    <dbReference type="NCBI Taxonomy" id="2823109"/>
    <lineage>
        <taxon>Bacteria</taxon>
        <taxon>Bacillati</taxon>
        <taxon>Actinomycetota</taxon>
        <taxon>Actinomycetes</taxon>
        <taxon>Kitasatosporales</taxon>
        <taxon>Streptomycetaceae</taxon>
        <taxon>Streptomyces</taxon>
    </lineage>
</organism>
<accession>A0A940Y423</accession>
<protein>
    <submittedName>
        <fullName evidence="1">Uncharacterized protein</fullName>
    </submittedName>
</protein>
<evidence type="ECO:0000313" key="2">
    <source>
        <dbReference type="Proteomes" id="UP000677413"/>
    </source>
</evidence>
<dbReference type="RefSeq" id="WP_210884236.1">
    <property type="nucleotide sequence ID" value="NZ_JAGPYQ010000001.1"/>
</dbReference>
<dbReference type="AlphaFoldDB" id="A0A940Y423"/>
<dbReference type="Proteomes" id="UP000677413">
    <property type="component" value="Unassembled WGS sequence"/>
</dbReference>
<name>A0A940Y423_9ACTN</name>
<sequence length="108" mass="11107">MRDEIKKTRAILARLEAQRDKQAGLLAGHDKAKAERIAPAAGLSLAEVVALAPAGLAAAQEKPPAVNAPPPAGLDRSGGGIGLLGRLPSLQGEGKRLFSCDALRRSVP</sequence>
<gene>
    <name evidence="1" type="ORF">J8N05_18765</name>
</gene>
<keyword evidence="2" id="KW-1185">Reference proteome</keyword>
<evidence type="ECO:0000313" key="1">
    <source>
        <dbReference type="EMBL" id="MBQ0850239.1"/>
    </source>
</evidence>
<dbReference type="EMBL" id="JAGPYQ010000001">
    <property type="protein sequence ID" value="MBQ0850239.1"/>
    <property type="molecule type" value="Genomic_DNA"/>
</dbReference>